<dbReference type="OrthoDB" id="4879928at2759"/>
<dbReference type="AlphaFoldDB" id="A0A5M9J914"/>
<dbReference type="EMBL" id="VICG01000014">
    <property type="protein sequence ID" value="KAA8565030.1"/>
    <property type="molecule type" value="Genomic_DNA"/>
</dbReference>
<evidence type="ECO:0000313" key="3">
    <source>
        <dbReference type="Proteomes" id="UP000322873"/>
    </source>
</evidence>
<reference evidence="2 3" key="1">
    <citation type="submission" date="2019-06" db="EMBL/GenBank/DDBJ databases">
        <title>Genome Sequence of the Brown Rot Fungal Pathogen Monilinia fructicola.</title>
        <authorList>
            <person name="De Miccolis Angelini R.M."/>
            <person name="Landi L."/>
            <person name="Abate D."/>
            <person name="Pollastro S."/>
            <person name="Romanazzi G."/>
            <person name="Faretra F."/>
        </authorList>
    </citation>
    <scope>NUCLEOTIDE SEQUENCE [LARGE SCALE GENOMIC DNA]</scope>
    <source>
        <strain evidence="2 3">Mfrc123</strain>
    </source>
</reference>
<protein>
    <submittedName>
        <fullName evidence="2">Uncharacterized protein</fullName>
    </submittedName>
</protein>
<keyword evidence="3" id="KW-1185">Reference proteome</keyword>
<gene>
    <name evidence="2" type="ORF">EYC84_010795</name>
</gene>
<organism evidence="2 3">
    <name type="scientific">Monilinia fructicola</name>
    <name type="common">Brown rot fungus</name>
    <name type="synonym">Ciboria fructicola</name>
    <dbReference type="NCBI Taxonomy" id="38448"/>
    <lineage>
        <taxon>Eukaryota</taxon>
        <taxon>Fungi</taxon>
        <taxon>Dikarya</taxon>
        <taxon>Ascomycota</taxon>
        <taxon>Pezizomycotina</taxon>
        <taxon>Leotiomycetes</taxon>
        <taxon>Helotiales</taxon>
        <taxon>Sclerotiniaceae</taxon>
        <taxon>Monilinia</taxon>
    </lineage>
</organism>
<name>A0A5M9J914_MONFR</name>
<sequence>MASEGFLRLHQCHLLNRLGEADHVCAILDDRHFTTILPGREVLHHTTIIRKFMIEGASGEQQFFGISEPIEFEPHTVIALTYTETLCLDIYPNDPEYTKPRPSGRVELRRIEPDRLIDTSVGKLYQKSQDILEKAMKRLDLLEAPLKTRPDLPKFKYSPAATRVLLGLNALTNPSTVASPPAAPPATMRMKSSSVATYSADAADEPVAAESASSTAPKDESLADVMAILSDDKKPAAQQVKDGVAPKPPTVALEPDTSSSTSENDTTQANQMFTNANKLSGLSGLFQAILMVQKMQQDGRTTPYSVTDPTQASLAFDENANNAWQVMTGSSVGSGLAGYYMLPGTDTATFSKDIEKSNFTLNFTNLLFAPYGIETDKETQIAGVIQEYIQAVASIKLDSSDTRRTVSHFIPMNLVQHINISGDDSDPLMVYQPRIKFFYLHIDGEAYAQSISTCLGSETTERFKFIMNYAVFQADINWEEVVKNSDKFDKVFQILSNENLDAYVSEASIIAKVASGQNNPQPSDPNAPGSVDPGSVDPTVY</sequence>
<dbReference type="VEuPathDB" id="FungiDB:MFRU_008g01340"/>
<feature type="compositionally biased region" description="Low complexity" evidence="1">
    <location>
        <begin position="256"/>
        <end position="265"/>
    </location>
</feature>
<dbReference type="Proteomes" id="UP000322873">
    <property type="component" value="Unassembled WGS sequence"/>
</dbReference>
<feature type="region of interest" description="Disordered" evidence="1">
    <location>
        <begin position="234"/>
        <end position="265"/>
    </location>
</feature>
<feature type="region of interest" description="Disordered" evidence="1">
    <location>
        <begin position="515"/>
        <end position="541"/>
    </location>
</feature>
<proteinExistence type="predicted"/>
<comment type="caution">
    <text evidence="2">The sequence shown here is derived from an EMBL/GenBank/DDBJ whole genome shotgun (WGS) entry which is preliminary data.</text>
</comment>
<accession>A0A5M9J914</accession>
<evidence type="ECO:0000256" key="1">
    <source>
        <dbReference type="SAM" id="MobiDB-lite"/>
    </source>
</evidence>
<evidence type="ECO:0000313" key="2">
    <source>
        <dbReference type="EMBL" id="KAA8565030.1"/>
    </source>
</evidence>